<evidence type="ECO:0000313" key="14">
    <source>
        <dbReference type="EMBL" id="GFZ81451.1"/>
    </source>
</evidence>
<dbReference type="Gene3D" id="3.30.565.10">
    <property type="entry name" value="Histidine kinase-like ATPase, C-terminal domain"/>
    <property type="match status" value="1"/>
</dbReference>
<reference evidence="14" key="2">
    <citation type="submission" date="2020-09" db="EMBL/GenBank/DDBJ databases">
        <authorList>
            <person name="Sun Q."/>
            <person name="Zhou Y."/>
        </authorList>
    </citation>
    <scope>NUCLEOTIDE SEQUENCE</scope>
    <source>
        <strain evidence="14">CGMCC 1.15425</strain>
    </source>
</reference>
<dbReference type="GO" id="GO:0000155">
    <property type="term" value="F:phosphorelay sensor kinase activity"/>
    <property type="evidence" value="ECO:0007669"/>
    <property type="project" value="InterPro"/>
</dbReference>
<evidence type="ECO:0000256" key="8">
    <source>
        <dbReference type="ARBA" id="ARBA00022989"/>
    </source>
</evidence>
<organism evidence="14 15">
    <name type="scientific">Pseudohongiella nitratireducens</name>
    <dbReference type="NCBI Taxonomy" id="1768907"/>
    <lineage>
        <taxon>Bacteria</taxon>
        <taxon>Pseudomonadati</taxon>
        <taxon>Pseudomonadota</taxon>
        <taxon>Gammaproteobacteria</taxon>
        <taxon>Pseudomonadales</taxon>
        <taxon>Pseudohongiellaceae</taxon>
        <taxon>Pseudohongiella</taxon>
    </lineage>
</organism>
<dbReference type="InterPro" id="IPR003660">
    <property type="entry name" value="HAMP_dom"/>
</dbReference>
<proteinExistence type="predicted"/>
<dbReference type="SUPFAM" id="SSF55874">
    <property type="entry name" value="ATPase domain of HSP90 chaperone/DNA topoisomerase II/histidine kinase"/>
    <property type="match status" value="1"/>
</dbReference>
<feature type="transmembrane region" description="Helical" evidence="11">
    <location>
        <begin position="172"/>
        <end position="195"/>
    </location>
</feature>
<dbReference type="RefSeq" id="WP_068811312.1">
    <property type="nucleotide sequence ID" value="NZ_BMIY01000011.1"/>
</dbReference>
<dbReference type="PANTHER" id="PTHR45436:SF4">
    <property type="entry name" value="SENSOR PROTEIN PHOQ"/>
    <property type="match status" value="1"/>
</dbReference>
<dbReference type="InterPro" id="IPR004358">
    <property type="entry name" value="Sig_transdc_His_kin-like_C"/>
</dbReference>
<dbReference type="InterPro" id="IPR003594">
    <property type="entry name" value="HATPase_dom"/>
</dbReference>
<evidence type="ECO:0000256" key="2">
    <source>
        <dbReference type="ARBA" id="ARBA00004370"/>
    </source>
</evidence>
<keyword evidence="15" id="KW-1185">Reference proteome</keyword>
<name>A0A916QM22_9GAMM</name>
<evidence type="ECO:0000259" key="12">
    <source>
        <dbReference type="PROSITE" id="PS50109"/>
    </source>
</evidence>
<gene>
    <name evidence="14" type="ORF">GCM10011403_25920</name>
</gene>
<dbReference type="InterPro" id="IPR003661">
    <property type="entry name" value="HisK_dim/P_dom"/>
</dbReference>
<dbReference type="AlphaFoldDB" id="A0A916QM22"/>
<protein>
    <recommendedName>
        <fullName evidence="3">histidine kinase</fullName>
        <ecNumber evidence="3">2.7.13.3</ecNumber>
    </recommendedName>
</protein>
<dbReference type="CDD" id="cd00082">
    <property type="entry name" value="HisKA"/>
    <property type="match status" value="1"/>
</dbReference>
<keyword evidence="8 11" id="KW-1133">Transmembrane helix</keyword>
<dbReference type="PROSITE" id="PS50109">
    <property type="entry name" value="HIS_KIN"/>
    <property type="match status" value="1"/>
</dbReference>
<dbReference type="GO" id="GO:0005886">
    <property type="term" value="C:plasma membrane"/>
    <property type="evidence" value="ECO:0007669"/>
    <property type="project" value="TreeGrafter"/>
</dbReference>
<comment type="subcellular location">
    <subcellularLocation>
        <location evidence="2">Membrane</location>
    </subcellularLocation>
</comment>
<evidence type="ECO:0000256" key="11">
    <source>
        <dbReference type="SAM" id="Phobius"/>
    </source>
</evidence>
<sequence length="484" mass="53723">MRQPAAYSLQSRLLASVAILLASFLGLTGLVLDRAFRTSVEAGVSEQLRVQIYVMLAAVDEADGDFYFSESLQEPRFSQIGSGLYGFLSSPDDGVLLKTQSALDVELPLEILNFALERGETRFDRVQLSADTRYFLSTYSVTWENREEPVLFTVLESQDLYLLEVNNFRRSLWSWLGGLAVLLLVLQLTVLRWGLSPLRTMSRELAAIESGDSDSLQARYPRELEQVTSNLNLLIQTERKQQQRYRTTLGDLAHSLKTPLAVMQGEIDNIGGLKQTDSRNASSHQTLQEQLDRMNQLVSYQLQRAVKSEASPSLSRHVPVATLVAGLCRALEKVYREKPVVISQHIDPQLMFQGDERDLMEVMGNVLDNACKYGNGQVRVSSVTVAEMLKALPQENTPDFFTGKAANQALLLIEDNGGGVDDSLQQQVLERGVRLDTLKQGQGIGLAVVNDIVQSYGGHVAIMQSTLFSGAAVVILLESLRQLR</sequence>
<keyword evidence="5" id="KW-0808">Transferase</keyword>
<feature type="transmembrane region" description="Helical" evidence="11">
    <location>
        <begin position="12"/>
        <end position="32"/>
    </location>
</feature>
<keyword evidence="6 11" id="KW-0812">Transmembrane</keyword>
<evidence type="ECO:0000256" key="4">
    <source>
        <dbReference type="ARBA" id="ARBA00022553"/>
    </source>
</evidence>
<feature type="domain" description="HAMP" evidence="13">
    <location>
        <begin position="192"/>
        <end position="243"/>
    </location>
</feature>
<dbReference type="Pfam" id="PF02518">
    <property type="entry name" value="HATPase_c"/>
    <property type="match status" value="1"/>
</dbReference>
<evidence type="ECO:0000313" key="15">
    <source>
        <dbReference type="Proteomes" id="UP000627715"/>
    </source>
</evidence>
<keyword evidence="10 11" id="KW-0472">Membrane</keyword>
<dbReference type="SUPFAM" id="SSF47384">
    <property type="entry name" value="Homodimeric domain of signal transducing histidine kinase"/>
    <property type="match status" value="1"/>
</dbReference>
<dbReference type="EMBL" id="BMIY01000011">
    <property type="protein sequence ID" value="GFZ81451.1"/>
    <property type="molecule type" value="Genomic_DNA"/>
</dbReference>
<evidence type="ECO:0000259" key="13">
    <source>
        <dbReference type="PROSITE" id="PS50885"/>
    </source>
</evidence>
<dbReference type="InterPro" id="IPR005467">
    <property type="entry name" value="His_kinase_dom"/>
</dbReference>
<comment type="catalytic activity">
    <reaction evidence="1">
        <text>ATP + protein L-histidine = ADP + protein N-phospho-L-histidine.</text>
        <dbReference type="EC" id="2.7.13.3"/>
    </reaction>
</comment>
<dbReference type="Pfam" id="PF00512">
    <property type="entry name" value="HisKA"/>
    <property type="match status" value="1"/>
</dbReference>
<dbReference type="SMART" id="SM00388">
    <property type="entry name" value="HisKA"/>
    <property type="match status" value="1"/>
</dbReference>
<dbReference type="InterPro" id="IPR050428">
    <property type="entry name" value="TCS_sensor_his_kinase"/>
</dbReference>
<accession>A0A916QM22</accession>
<evidence type="ECO:0000256" key="6">
    <source>
        <dbReference type="ARBA" id="ARBA00022692"/>
    </source>
</evidence>
<dbReference type="PROSITE" id="PS50885">
    <property type="entry name" value="HAMP"/>
    <property type="match status" value="1"/>
</dbReference>
<dbReference type="InterPro" id="IPR036097">
    <property type="entry name" value="HisK_dim/P_sf"/>
</dbReference>
<dbReference type="Gene3D" id="1.10.287.130">
    <property type="match status" value="1"/>
</dbReference>
<dbReference type="PRINTS" id="PR00344">
    <property type="entry name" value="BCTRLSENSOR"/>
</dbReference>
<evidence type="ECO:0000256" key="3">
    <source>
        <dbReference type="ARBA" id="ARBA00012438"/>
    </source>
</evidence>
<feature type="domain" description="Histidine kinase" evidence="12">
    <location>
        <begin position="251"/>
        <end position="481"/>
    </location>
</feature>
<dbReference type="PANTHER" id="PTHR45436">
    <property type="entry name" value="SENSOR HISTIDINE KINASE YKOH"/>
    <property type="match status" value="1"/>
</dbReference>
<evidence type="ECO:0000256" key="5">
    <source>
        <dbReference type="ARBA" id="ARBA00022679"/>
    </source>
</evidence>
<evidence type="ECO:0000256" key="7">
    <source>
        <dbReference type="ARBA" id="ARBA00022777"/>
    </source>
</evidence>
<dbReference type="GO" id="GO:0005524">
    <property type="term" value="F:ATP binding"/>
    <property type="evidence" value="ECO:0007669"/>
    <property type="project" value="UniProtKB-KW"/>
</dbReference>
<dbReference type="EC" id="2.7.13.3" evidence="3"/>
<evidence type="ECO:0000256" key="1">
    <source>
        <dbReference type="ARBA" id="ARBA00000085"/>
    </source>
</evidence>
<keyword evidence="9" id="KW-0902">Two-component regulatory system</keyword>
<keyword evidence="4" id="KW-0597">Phosphoprotein</keyword>
<evidence type="ECO:0000256" key="10">
    <source>
        <dbReference type="ARBA" id="ARBA00023136"/>
    </source>
</evidence>
<dbReference type="Proteomes" id="UP000627715">
    <property type="component" value="Unassembled WGS sequence"/>
</dbReference>
<keyword evidence="7 14" id="KW-0418">Kinase</keyword>
<evidence type="ECO:0000256" key="9">
    <source>
        <dbReference type="ARBA" id="ARBA00023012"/>
    </source>
</evidence>
<reference evidence="14" key="1">
    <citation type="journal article" date="2014" name="Int. J. Syst. Evol. Microbiol.">
        <title>Complete genome sequence of Corynebacterium casei LMG S-19264T (=DSM 44701T), isolated from a smear-ripened cheese.</title>
        <authorList>
            <consortium name="US DOE Joint Genome Institute (JGI-PGF)"/>
            <person name="Walter F."/>
            <person name="Albersmeier A."/>
            <person name="Kalinowski J."/>
            <person name="Ruckert C."/>
        </authorList>
    </citation>
    <scope>NUCLEOTIDE SEQUENCE</scope>
    <source>
        <strain evidence="14">CGMCC 1.15425</strain>
    </source>
</reference>
<dbReference type="SMART" id="SM00387">
    <property type="entry name" value="HATPase_c"/>
    <property type="match status" value="1"/>
</dbReference>
<comment type="caution">
    <text evidence="14">The sequence shown here is derived from an EMBL/GenBank/DDBJ whole genome shotgun (WGS) entry which is preliminary data.</text>
</comment>
<dbReference type="InterPro" id="IPR036890">
    <property type="entry name" value="HATPase_C_sf"/>
</dbReference>
<dbReference type="OrthoDB" id="9809567at2"/>